<comment type="subcellular location">
    <subcellularLocation>
        <location evidence="1">Cytoplasm</location>
        <location evidence="1">Cytosol</location>
    </subcellularLocation>
</comment>
<protein>
    <recommendedName>
        <fullName evidence="5">Flagellar protein FliT</fullName>
    </recommendedName>
</protein>
<dbReference type="InterPro" id="IPR008622">
    <property type="entry name" value="FliT"/>
</dbReference>
<evidence type="ECO:0000256" key="4">
    <source>
        <dbReference type="ARBA" id="ARBA00023186"/>
    </source>
</evidence>
<sequence length="83" mass="9127">MTNKMVVAARSSDWNDLDALENQCASAASTVMTGKVPAQAGASRLRKIDLLKQILANDREIRTITEPWMTQLPNAMQGSRAHM</sequence>
<keyword evidence="7" id="KW-1185">Reference proteome</keyword>
<keyword evidence="6" id="KW-0282">Flagellum</keyword>
<keyword evidence="4" id="KW-0143">Chaperone</keyword>
<evidence type="ECO:0000256" key="1">
    <source>
        <dbReference type="ARBA" id="ARBA00004514"/>
    </source>
</evidence>
<keyword evidence="6" id="KW-0966">Cell projection</keyword>
<reference evidence="6 7" key="1">
    <citation type="submission" date="2022-06" db="EMBL/GenBank/DDBJ databases">
        <title>Janthinobacterium kumbetensis sp. nov., isolated from spring water in Turkey.</title>
        <authorList>
            <person name="Inan Bektas K."/>
            <person name="Belduz A.A."/>
            <person name="Canakci S."/>
            <person name="Nalcaoglu A."/>
            <person name="Ceylan E."/>
            <person name="Kati H."/>
        </authorList>
    </citation>
    <scope>NUCLEOTIDE SEQUENCE [LARGE SCALE GENOMIC DNA]</scope>
    <source>
        <strain evidence="6 7">GK</strain>
    </source>
</reference>
<keyword evidence="6" id="KW-0969">Cilium</keyword>
<evidence type="ECO:0000256" key="2">
    <source>
        <dbReference type="ARBA" id="ARBA00022490"/>
    </source>
</evidence>
<dbReference type="RefSeq" id="WP_251349913.1">
    <property type="nucleotide sequence ID" value="NZ_JAMQGR010000003.1"/>
</dbReference>
<evidence type="ECO:0000313" key="6">
    <source>
        <dbReference type="EMBL" id="MCM2566410.1"/>
    </source>
</evidence>
<evidence type="ECO:0000256" key="5">
    <source>
        <dbReference type="ARBA" id="ARBA00093797"/>
    </source>
</evidence>
<dbReference type="Gene3D" id="1.20.58.380">
    <property type="entry name" value="Flagellar protein flit"/>
    <property type="match status" value="1"/>
</dbReference>
<dbReference type="Proteomes" id="UP001202243">
    <property type="component" value="Unassembled WGS sequence"/>
</dbReference>
<keyword evidence="3" id="KW-1005">Bacterial flagellum biogenesis</keyword>
<gene>
    <name evidence="6" type="ORF">NCG91_12465</name>
</gene>
<organism evidence="6 7">
    <name type="scientific">Janthinobacterium kumbetense</name>
    <dbReference type="NCBI Taxonomy" id="2950280"/>
    <lineage>
        <taxon>Bacteria</taxon>
        <taxon>Pseudomonadati</taxon>
        <taxon>Pseudomonadota</taxon>
        <taxon>Betaproteobacteria</taxon>
        <taxon>Burkholderiales</taxon>
        <taxon>Oxalobacteraceae</taxon>
        <taxon>Janthinobacterium</taxon>
    </lineage>
</organism>
<name>A0ABT0WQS2_9BURK</name>
<keyword evidence="2" id="KW-0963">Cytoplasm</keyword>
<accession>A0ABT0WQS2</accession>
<dbReference type="EMBL" id="JAMQGR010000003">
    <property type="protein sequence ID" value="MCM2566410.1"/>
    <property type="molecule type" value="Genomic_DNA"/>
</dbReference>
<proteinExistence type="predicted"/>
<evidence type="ECO:0000313" key="7">
    <source>
        <dbReference type="Proteomes" id="UP001202243"/>
    </source>
</evidence>
<comment type="caution">
    <text evidence="6">The sequence shown here is derived from an EMBL/GenBank/DDBJ whole genome shotgun (WGS) entry which is preliminary data.</text>
</comment>
<dbReference type="Pfam" id="PF05400">
    <property type="entry name" value="FliT"/>
    <property type="match status" value="1"/>
</dbReference>
<evidence type="ECO:0000256" key="3">
    <source>
        <dbReference type="ARBA" id="ARBA00022795"/>
    </source>
</evidence>